<dbReference type="InterPro" id="IPR003344">
    <property type="entry name" value="Big_1_dom"/>
</dbReference>
<dbReference type="InterPro" id="IPR013783">
    <property type="entry name" value="Ig-like_fold"/>
</dbReference>
<feature type="region of interest" description="Disordered" evidence="2">
    <location>
        <begin position="549"/>
        <end position="578"/>
    </location>
</feature>
<feature type="region of interest" description="Disordered" evidence="2">
    <location>
        <begin position="607"/>
        <end position="634"/>
    </location>
</feature>
<dbReference type="Gene3D" id="2.60.40.10">
    <property type="entry name" value="Immunoglobulins"/>
    <property type="match status" value="1"/>
</dbReference>
<keyword evidence="3" id="KW-0812">Transmembrane</keyword>
<gene>
    <name evidence="5" type="ORF">HSB1_27570</name>
</gene>
<keyword evidence="3" id="KW-0472">Membrane</keyword>
<accession>J3JFL8</accession>
<sequence length="785" mass="83995">MGFHGDDRGVTVQIGAVLLFGMLIISMSMYQATVVPSENEQVEYQHNQRVQEDMQSFRSAVTQAGSSELTRSVVVRLGTQYPERVLFVNPPAPAGTVRTDATASIEIRNAAALDSETADYWESDTKTFATSRVSYQPTYHSYQNAPTTLYESSVLYNQFDGGNDVLQSEQSLVDGRRINLVAVDGDLSQSQSGSFSVDVRPVSVSERTVTVGGSGSDRLTILVPSSLDVDTWQRLLASEIDSGGDAESDRYVESVTSGPGETIKLVFEPDYQYDLNLAQVGVGTNVAEPTSTYLTKVAGDDESVREGGEHRLTVEVRDAFNNPVSGQVVDASVTSGPGSVTASATSDSDGRAVFTYTPESSDGQRTATVTATFGSSPGAKERVQFDLSLTGDGGAATINPNAEDAVILRDSGIVEEQCDTGQSRYGLVYCQVDVQLTNLDEDTTRRLTDARLSFYDVDATNNNPPNAPQSAVLVRSGASDVTLTAANSGGVYERLNPPVDVGAGASAVLRFGFYADADATTAFDAEQGDFFVFSVLFEDGEAATYFVAPDVGDIDEDDSGSETGSGEDPKLSLRLDDHTGLNRNTPRYVLSYDVANTNGSFERVEASFENTNNPSADGDDSSTQTRGNLQYSNDNGAGATYDIRVDAVYRDSDGEEYVAASRTFSDVADARNWAENKDLSTDSSPTFTAVDVEDRSNTQQNRLAYRFDYDVSGPNFGQVQLAVVSQSSSGPTVFETSTAQSRNNVELSAGYETGTEYKVALLLYDSDGAVVDARIITDTADGDGP</sequence>
<dbReference type="InterPro" id="IPR008964">
    <property type="entry name" value="Invasin/intimin_cell_adhesion"/>
</dbReference>
<evidence type="ECO:0000313" key="5">
    <source>
        <dbReference type="EMBL" id="EJN59336.1"/>
    </source>
</evidence>
<name>J3JFL8_9EURY</name>
<comment type="caution">
    <text evidence="5">The sequence shown here is derived from an EMBL/GenBank/DDBJ whole genome shotgun (WGS) entry which is preliminary data.</text>
</comment>
<organism evidence="5 6">
    <name type="scientific">Halogranum salarium B-1</name>
    <dbReference type="NCBI Taxonomy" id="1210908"/>
    <lineage>
        <taxon>Archaea</taxon>
        <taxon>Methanobacteriati</taxon>
        <taxon>Methanobacteriota</taxon>
        <taxon>Stenosarchaea group</taxon>
        <taxon>Halobacteria</taxon>
        <taxon>Halobacteriales</taxon>
        <taxon>Haloferacaceae</taxon>
    </lineage>
</organism>
<dbReference type="Proteomes" id="UP000007813">
    <property type="component" value="Unassembled WGS sequence"/>
</dbReference>
<dbReference type="PROSITE" id="PS51127">
    <property type="entry name" value="BIG1"/>
    <property type="match status" value="1"/>
</dbReference>
<dbReference type="OrthoDB" id="121941at2157"/>
<evidence type="ECO:0000313" key="6">
    <source>
        <dbReference type="Proteomes" id="UP000007813"/>
    </source>
</evidence>
<evidence type="ECO:0000259" key="4">
    <source>
        <dbReference type="PROSITE" id="PS51127"/>
    </source>
</evidence>
<feature type="domain" description="Big-1" evidence="4">
    <location>
        <begin position="293"/>
        <end position="388"/>
    </location>
</feature>
<feature type="transmembrane region" description="Helical" evidence="3">
    <location>
        <begin position="12"/>
        <end position="30"/>
    </location>
</feature>
<proteinExistence type="inferred from homology"/>
<feature type="compositionally biased region" description="Basic and acidic residues" evidence="2">
    <location>
        <begin position="567"/>
        <end position="578"/>
    </location>
</feature>
<dbReference type="EMBL" id="ALJD01000006">
    <property type="protein sequence ID" value="EJN59336.1"/>
    <property type="molecule type" value="Genomic_DNA"/>
</dbReference>
<dbReference type="AlphaFoldDB" id="J3JFL8"/>
<dbReference type="RefSeq" id="WP_009375415.1">
    <property type="nucleotide sequence ID" value="NZ_ALJD01000006.1"/>
</dbReference>
<dbReference type="eggNOG" id="arCOG07781">
    <property type="taxonomic scope" value="Archaea"/>
</dbReference>
<evidence type="ECO:0000256" key="1">
    <source>
        <dbReference type="ARBA" id="ARBA00010116"/>
    </source>
</evidence>
<dbReference type="Pfam" id="PF02369">
    <property type="entry name" value="Big_1"/>
    <property type="match status" value="1"/>
</dbReference>
<dbReference type="eggNOG" id="arCOG02916">
    <property type="taxonomic scope" value="Archaea"/>
</dbReference>
<reference evidence="5 6" key="1">
    <citation type="journal article" date="2012" name="J. Bacteriol.">
        <title>Draft Genome Sequence of the Extremely Halophilic Archaeon Halogranum salarium B-1T.</title>
        <authorList>
            <person name="Kim K.K."/>
            <person name="Lee K.C."/>
            <person name="Lee J.S."/>
        </authorList>
    </citation>
    <scope>NUCLEOTIDE SEQUENCE [LARGE SCALE GENOMIC DNA]</scope>
    <source>
        <strain evidence="5 6">B-1</strain>
    </source>
</reference>
<protein>
    <recommendedName>
        <fullName evidence="4">Big-1 domain-containing protein</fullName>
    </recommendedName>
</protein>
<keyword evidence="3" id="KW-1133">Transmembrane helix</keyword>
<comment type="similarity">
    <text evidence="1">Belongs to the intimin/invasin family.</text>
</comment>
<evidence type="ECO:0000256" key="2">
    <source>
        <dbReference type="SAM" id="MobiDB-lite"/>
    </source>
</evidence>
<dbReference type="SUPFAM" id="SSF49373">
    <property type="entry name" value="Invasin/intimin cell-adhesion fragments"/>
    <property type="match status" value="1"/>
</dbReference>
<evidence type="ECO:0000256" key="3">
    <source>
        <dbReference type="SAM" id="Phobius"/>
    </source>
</evidence>
<feature type="compositionally biased region" description="Polar residues" evidence="2">
    <location>
        <begin position="608"/>
        <end position="634"/>
    </location>
</feature>